<accession>A0ACC0BT62</accession>
<organism evidence="1 2">
    <name type="scientific">Catharanthus roseus</name>
    <name type="common">Madagascar periwinkle</name>
    <name type="synonym">Vinca rosea</name>
    <dbReference type="NCBI Taxonomy" id="4058"/>
    <lineage>
        <taxon>Eukaryota</taxon>
        <taxon>Viridiplantae</taxon>
        <taxon>Streptophyta</taxon>
        <taxon>Embryophyta</taxon>
        <taxon>Tracheophyta</taxon>
        <taxon>Spermatophyta</taxon>
        <taxon>Magnoliopsida</taxon>
        <taxon>eudicotyledons</taxon>
        <taxon>Gunneridae</taxon>
        <taxon>Pentapetalae</taxon>
        <taxon>asterids</taxon>
        <taxon>lamiids</taxon>
        <taxon>Gentianales</taxon>
        <taxon>Apocynaceae</taxon>
        <taxon>Rauvolfioideae</taxon>
        <taxon>Vinceae</taxon>
        <taxon>Catharanthinae</taxon>
        <taxon>Catharanthus</taxon>
    </lineage>
</organism>
<protein>
    <submittedName>
        <fullName evidence="1">Uncharacterized protein</fullName>
    </submittedName>
</protein>
<reference evidence="2" key="1">
    <citation type="journal article" date="2023" name="Nat. Plants">
        <title>Single-cell RNA sequencing provides a high-resolution roadmap for understanding the multicellular compartmentation of specialized metabolism.</title>
        <authorList>
            <person name="Sun S."/>
            <person name="Shen X."/>
            <person name="Li Y."/>
            <person name="Li Y."/>
            <person name="Wang S."/>
            <person name="Li R."/>
            <person name="Zhang H."/>
            <person name="Shen G."/>
            <person name="Guo B."/>
            <person name="Wei J."/>
            <person name="Xu J."/>
            <person name="St-Pierre B."/>
            <person name="Chen S."/>
            <person name="Sun C."/>
        </authorList>
    </citation>
    <scope>NUCLEOTIDE SEQUENCE [LARGE SCALE GENOMIC DNA]</scope>
</reference>
<proteinExistence type="predicted"/>
<evidence type="ECO:0000313" key="1">
    <source>
        <dbReference type="EMBL" id="KAI5675875.1"/>
    </source>
</evidence>
<name>A0ACC0BT62_CATRO</name>
<sequence length="103" mass="11526">MLYPLVEEDDDDNDDANENYDVSSESNDNNDDNDEGDDISTPVNPLSSTTVNGRVVTIDDLIESDTIRLLDRNDAMTDIQLGMRFVDKIQAISTVQKWSIRTG</sequence>
<dbReference type="EMBL" id="CM044702">
    <property type="protein sequence ID" value="KAI5675875.1"/>
    <property type="molecule type" value="Genomic_DNA"/>
</dbReference>
<gene>
    <name evidence="1" type="ORF">M9H77_06825</name>
</gene>
<keyword evidence="2" id="KW-1185">Reference proteome</keyword>
<evidence type="ECO:0000313" key="2">
    <source>
        <dbReference type="Proteomes" id="UP001060085"/>
    </source>
</evidence>
<dbReference type="Proteomes" id="UP001060085">
    <property type="component" value="Linkage Group LG02"/>
</dbReference>
<comment type="caution">
    <text evidence="1">The sequence shown here is derived from an EMBL/GenBank/DDBJ whole genome shotgun (WGS) entry which is preliminary data.</text>
</comment>